<dbReference type="InterPro" id="IPR036249">
    <property type="entry name" value="Thioredoxin-like_sf"/>
</dbReference>
<evidence type="ECO:0000313" key="4">
    <source>
        <dbReference type="Proteomes" id="UP001265700"/>
    </source>
</evidence>
<proteinExistence type="predicted"/>
<dbReference type="InterPro" id="IPR036282">
    <property type="entry name" value="Glutathione-S-Trfase_C_sf"/>
</dbReference>
<dbReference type="InterPro" id="IPR004046">
    <property type="entry name" value="GST_C"/>
</dbReference>
<dbReference type="SFLD" id="SFLDS00019">
    <property type="entry name" value="Glutathione_Transferase_(cytos"/>
    <property type="match status" value="1"/>
</dbReference>
<dbReference type="InterPro" id="IPR004045">
    <property type="entry name" value="Glutathione_S-Trfase_N"/>
</dbReference>
<dbReference type="Gene3D" id="1.20.1050.10">
    <property type="match status" value="1"/>
</dbReference>
<dbReference type="Pfam" id="PF14497">
    <property type="entry name" value="GST_C_3"/>
    <property type="match status" value="1"/>
</dbReference>
<dbReference type="SFLD" id="SFLDG00358">
    <property type="entry name" value="Main_(cytGST)"/>
    <property type="match status" value="1"/>
</dbReference>
<dbReference type="CDD" id="cd03057">
    <property type="entry name" value="GST_N_Beta"/>
    <property type="match status" value="1"/>
</dbReference>
<evidence type="ECO:0000259" key="1">
    <source>
        <dbReference type="PROSITE" id="PS50404"/>
    </source>
</evidence>
<dbReference type="SUPFAM" id="SSF52833">
    <property type="entry name" value="Thioredoxin-like"/>
    <property type="match status" value="1"/>
</dbReference>
<protein>
    <submittedName>
        <fullName evidence="3">Glutathione S-transferase</fullName>
        <ecNumber evidence="3">2.5.1.18</ecNumber>
    </submittedName>
</protein>
<feature type="domain" description="GST N-terminal" evidence="1">
    <location>
        <begin position="1"/>
        <end position="80"/>
    </location>
</feature>
<feature type="domain" description="GST C-terminal" evidence="2">
    <location>
        <begin position="86"/>
        <end position="215"/>
    </location>
</feature>
<evidence type="ECO:0000313" key="3">
    <source>
        <dbReference type="EMBL" id="MDR7152527.1"/>
    </source>
</evidence>
<dbReference type="PROSITE" id="PS50405">
    <property type="entry name" value="GST_CTER"/>
    <property type="match status" value="1"/>
</dbReference>
<accession>A0ABU1WU43</accession>
<comment type="caution">
    <text evidence="3">The sequence shown here is derived from an EMBL/GenBank/DDBJ whole genome shotgun (WGS) entry which is preliminary data.</text>
</comment>
<name>A0ABU1WU43_9BURK</name>
<dbReference type="EC" id="2.5.1.18" evidence="3"/>
<dbReference type="RefSeq" id="WP_310321366.1">
    <property type="nucleotide sequence ID" value="NZ_JAVDWU010000012.1"/>
</dbReference>
<dbReference type="CDD" id="cd03188">
    <property type="entry name" value="GST_C_Beta"/>
    <property type="match status" value="1"/>
</dbReference>
<reference evidence="3 4" key="1">
    <citation type="submission" date="2023-07" db="EMBL/GenBank/DDBJ databases">
        <title>Sorghum-associated microbial communities from plants grown in Nebraska, USA.</title>
        <authorList>
            <person name="Schachtman D."/>
        </authorList>
    </citation>
    <scope>NUCLEOTIDE SEQUENCE [LARGE SCALE GENOMIC DNA]</scope>
    <source>
        <strain evidence="3 4">4249</strain>
    </source>
</reference>
<sequence length="216" mass="24612">MIQLHYYPSTASMVPHILLEELAVPYERVLVDRTQDVHKTTAYLKLNPNGLIPVLTDGDLVLYETAAICLHLCDTHPQAGMAPALGTADRAHFYKWLVWFTNTLQATLMVYFHPERWVHAHNSAASQEVRHMAQTQIRPMLRQVDTELARHGGPWMLGDTYSALDPYLFTLCRWTRNFDKGQARSLPHIGPFLQRMLERPAVQRALANEGLSAPFV</sequence>
<dbReference type="InterPro" id="IPR010987">
    <property type="entry name" value="Glutathione-S-Trfase_C-like"/>
</dbReference>
<dbReference type="InterPro" id="IPR040079">
    <property type="entry name" value="Glutathione_S-Trfase"/>
</dbReference>
<dbReference type="EMBL" id="JAVDWU010000012">
    <property type="protein sequence ID" value="MDR7152527.1"/>
    <property type="molecule type" value="Genomic_DNA"/>
</dbReference>
<organism evidence="3 4">
    <name type="scientific">Hydrogenophaga palleronii</name>
    <dbReference type="NCBI Taxonomy" id="65655"/>
    <lineage>
        <taxon>Bacteria</taxon>
        <taxon>Pseudomonadati</taxon>
        <taxon>Pseudomonadota</taxon>
        <taxon>Betaproteobacteria</taxon>
        <taxon>Burkholderiales</taxon>
        <taxon>Comamonadaceae</taxon>
        <taxon>Hydrogenophaga</taxon>
    </lineage>
</organism>
<dbReference type="Pfam" id="PF13409">
    <property type="entry name" value="GST_N_2"/>
    <property type="match status" value="1"/>
</dbReference>
<dbReference type="GO" id="GO:0004364">
    <property type="term" value="F:glutathione transferase activity"/>
    <property type="evidence" value="ECO:0007669"/>
    <property type="project" value="UniProtKB-EC"/>
</dbReference>
<dbReference type="PROSITE" id="PS50404">
    <property type="entry name" value="GST_NTER"/>
    <property type="match status" value="1"/>
</dbReference>
<keyword evidence="3" id="KW-0808">Transferase</keyword>
<dbReference type="Gene3D" id="3.40.30.10">
    <property type="entry name" value="Glutaredoxin"/>
    <property type="match status" value="1"/>
</dbReference>
<gene>
    <name evidence="3" type="ORF">J2W49_004505</name>
</gene>
<dbReference type="SUPFAM" id="SSF47616">
    <property type="entry name" value="GST C-terminal domain-like"/>
    <property type="match status" value="1"/>
</dbReference>
<dbReference type="PANTHER" id="PTHR44051:SF8">
    <property type="entry name" value="GLUTATHIONE S-TRANSFERASE GSTA"/>
    <property type="match status" value="1"/>
</dbReference>
<dbReference type="SFLD" id="SFLDG01150">
    <property type="entry name" value="Main.1:_Beta-like"/>
    <property type="match status" value="1"/>
</dbReference>
<dbReference type="Proteomes" id="UP001265700">
    <property type="component" value="Unassembled WGS sequence"/>
</dbReference>
<dbReference type="PANTHER" id="PTHR44051">
    <property type="entry name" value="GLUTATHIONE S-TRANSFERASE-RELATED"/>
    <property type="match status" value="1"/>
</dbReference>
<keyword evidence="4" id="KW-1185">Reference proteome</keyword>
<evidence type="ECO:0000259" key="2">
    <source>
        <dbReference type="PROSITE" id="PS50405"/>
    </source>
</evidence>